<gene>
    <name evidence="1" type="ORF">QCA50_020899</name>
</gene>
<sequence length="599" mass="68583">MPEGGEGEGTYIVTVKVWEDIRGNDSWHVKALHADGTLKESTSAKRDSRLGQGLVSQLDSTCTFKRGNVNAQTSLWPPMWRKYRSSNTDPPSIQQLQLKGIDHTCRSLILDLGPLRLQVQYLTHTSVQWFHKVMWDNSVCQIDQETRGYKIGLAIEFESYVLAFLSLDLVFQPLWMFPDDPIKAPATDVCSDWLVFVNRLAGWIQSRRRRKDTNRLGLVFEAVRREESIWGGCGVYTTSEILCIAGISPYLTEAEVFDNPSRTGRLCIAYKAYMHRARTQLWGLLKPCIHDGVLSPTPHQRMEYARWLHVYGKWRKQMPMRMALLLDDYIVKLSNLERSGDNYVRSDIPLLDVYEPSYSQSVLADDDDFQCLIFRPSEFSQREEEDVNPLVSMFREEGLLGMPTYLTNYGTNIFLSASELANKTQTRSRPTFCYRGTKQIWSLIPNYPVNVTHGLKPRNNVEGKPVEALVRLSEEERKRNTFRHVIFKTDGVLVGPLEYCGNGRILSHGGHQFVTVCRADPAVPAYIAHRELVGIARARERLDRPGKRKRNVDPDVRKVKGEKYFNQNIPLVIDSDSEQKPKRRRISVDKAIALQGLSN</sequence>
<accession>A0AAW0F7L1</accession>
<evidence type="ECO:0000313" key="1">
    <source>
        <dbReference type="EMBL" id="KAK7676148.1"/>
    </source>
</evidence>
<dbReference type="EMBL" id="JASBNA010000132">
    <property type="protein sequence ID" value="KAK7676148.1"/>
    <property type="molecule type" value="Genomic_DNA"/>
</dbReference>
<reference evidence="1 2" key="1">
    <citation type="submission" date="2022-09" db="EMBL/GenBank/DDBJ databases">
        <authorList>
            <person name="Palmer J.M."/>
        </authorList>
    </citation>
    <scope>NUCLEOTIDE SEQUENCE [LARGE SCALE GENOMIC DNA]</scope>
    <source>
        <strain evidence="1 2">DSM 7382</strain>
    </source>
</reference>
<comment type="caution">
    <text evidence="1">The sequence shown here is derived from an EMBL/GenBank/DDBJ whole genome shotgun (WGS) entry which is preliminary data.</text>
</comment>
<organism evidence="1 2">
    <name type="scientific">Cerrena zonata</name>
    <dbReference type="NCBI Taxonomy" id="2478898"/>
    <lineage>
        <taxon>Eukaryota</taxon>
        <taxon>Fungi</taxon>
        <taxon>Dikarya</taxon>
        <taxon>Basidiomycota</taxon>
        <taxon>Agaricomycotina</taxon>
        <taxon>Agaricomycetes</taxon>
        <taxon>Polyporales</taxon>
        <taxon>Cerrenaceae</taxon>
        <taxon>Cerrena</taxon>
    </lineage>
</organism>
<dbReference type="Proteomes" id="UP001385951">
    <property type="component" value="Unassembled WGS sequence"/>
</dbReference>
<proteinExistence type="predicted"/>
<dbReference type="AlphaFoldDB" id="A0AAW0F7L1"/>
<evidence type="ECO:0000313" key="2">
    <source>
        <dbReference type="Proteomes" id="UP001385951"/>
    </source>
</evidence>
<keyword evidence="2" id="KW-1185">Reference proteome</keyword>
<protein>
    <submittedName>
        <fullName evidence="1">Uncharacterized protein</fullName>
    </submittedName>
</protein>
<name>A0AAW0F7L1_9APHY</name>